<keyword evidence="1" id="KW-1133">Transmembrane helix</keyword>
<dbReference type="AlphaFoldDB" id="A0A5R9H4U3"/>
<dbReference type="RefSeq" id="WP_138142974.1">
    <property type="nucleotide sequence ID" value="NZ_VBUF01000004.1"/>
</dbReference>
<gene>
    <name evidence="2" type="ORF">FE246_07235</name>
</gene>
<evidence type="ECO:0000313" key="2">
    <source>
        <dbReference type="EMBL" id="TLS71398.1"/>
    </source>
</evidence>
<dbReference type="Proteomes" id="UP000308001">
    <property type="component" value="Unassembled WGS sequence"/>
</dbReference>
<organism evidence="2 3">
    <name type="scientific">Aliarcobacter thereius</name>
    <dbReference type="NCBI Taxonomy" id="544718"/>
    <lineage>
        <taxon>Bacteria</taxon>
        <taxon>Pseudomonadati</taxon>
        <taxon>Campylobacterota</taxon>
        <taxon>Epsilonproteobacteria</taxon>
        <taxon>Campylobacterales</taxon>
        <taxon>Arcobacteraceae</taxon>
        <taxon>Aliarcobacter</taxon>
    </lineage>
</organism>
<keyword evidence="1" id="KW-0812">Transmembrane</keyword>
<accession>A0A5R9H4U3</accession>
<evidence type="ECO:0000256" key="1">
    <source>
        <dbReference type="SAM" id="Phobius"/>
    </source>
</evidence>
<evidence type="ECO:0000313" key="3">
    <source>
        <dbReference type="Proteomes" id="UP000308001"/>
    </source>
</evidence>
<reference evidence="2 3" key="1">
    <citation type="submission" date="2019-05" db="EMBL/GenBank/DDBJ databases">
        <title>Arcobacter cibarius and Arcobacter thereius providing challenges in identification an antibiotic susceptibility and Quinolone resistance.</title>
        <authorList>
            <person name="Busch A."/>
            <person name="Hanel I."/>
            <person name="Hotzel H."/>
            <person name="Tomaso H."/>
        </authorList>
    </citation>
    <scope>NUCLEOTIDE SEQUENCE [LARGE SCALE GENOMIC DNA]</scope>
    <source>
        <strain evidence="2 3">17CS1191_2</strain>
    </source>
</reference>
<feature type="transmembrane region" description="Helical" evidence="1">
    <location>
        <begin position="113"/>
        <end position="133"/>
    </location>
</feature>
<comment type="caution">
    <text evidence="2">The sequence shown here is derived from an EMBL/GenBank/DDBJ whole genome shotgun (WGS) entry which is preliminary data.</text>
</comment>
<dbReference type="EMBL" id="VBUF01000004">
    <property type="protein sequence ID" value="TLS71398.1"/>
    <property type="molecule type" value="Genomic_DNA"/>
</dbReference>
<name>A0A5R9H4U3_9BACT</name>
<protein>
    <submittedName>
        <fullName evidence="2">Uncharacterized protein</fullName>
    </submittedName>
</protein>
<sequence length="135" mass="15601">MGKLVLDEKEVNELMDTFDFSKSVYLQKLESIAKEIKKLDNVQNKQEILAQKLDSYLNIVDKFQFQNEKDMSLNYTTYLAFYASKLDELSQHESIKKIEKIVNRAEKINSVSLVKLVAVIAICHIAILAIYLIKI</sequence>
<proteinExistence type="predicted"/>
<keyword evidence="1" id="KW-0472">Membrane</keyword>